<sequence>MWDFTQYAHIKELRDVASKYPEVEGLVGGDYLIDPDVTVGVPGRFGTSLRAVASCKWTIRSDRAQNVRHEFNSLIKSRRGRAPHLIAVTAEPLPSRLSSLTQGMGEIDAVYHVAYSLIDEAVKEYKPLRSGSGDVSQLKHWERMTLQGRLRDYRNLADDILAD</sequence>
<organism evidence="1">
    <name type="scientific">Streptomyces anulatus</name>
    <name type="common">Streptomyces chrysomallus</name>
    <dbReference type="NCBI Taxonomy" id="1892"/>
    <lineage>
        <taxon>Bacteria</taxon>
        <taxon>Bacillati</taxon>
        <taxon>Actinomycetota</taxon>
        <taxon>Actinomycetes</taxon>
        <taxon>Kitasatosporales</taxon>
        <taxon>Streptomycetaceae</taxon>
        <taxon>Streptomyces</taxon>
    </lineage>
</organism>
<evidence type="ECO:0008006" key="2">
    <source>
        <dbReference type="Google" id="ProtNLM"/>
    </source>
</evidence>
<reference evidence="1" key="1">
    <citation type="submission" date="2020-01" db="EMBL/GenBank/DDBJ databases">
        <title>Insect and environment-associated Actinomycetes.</title>
        <authorList>
            <person name="Currrie C."/>
            <person name="Chevrette M."/>
            <person name="Carlson C."/>
            <person name="Stubbendieck R."/>
            <person name="Wendt-Pienkowski E."/>
        </authorList>
    </citation>
    <scope>NUCLEOTIDE SEQUENCE</scope>
    <source>
        <strain evidence="1">SID505</strain>
    </source>
</reference>
<comment type="caution">
    <text evidence="1">The sequence shown here is derived from an EMBL/GenBank/DDBJ whole genome shotgun (WGS) entry which is preliminary data.</text>
</comment>
<dbReference type="EMBL" id="JAAGMK010000881">
    <property type="protein sequence ID" value="NEB88465.1"/>
    <property type="molecule type" value="Genomic_DNA"/>
</dbReference>
<dbReference type="InterPro" id="IPR037083">
    <property type="entry name" value="NgoMIV_sf"/>
</dbReference>
<gene>
    <name evidence="1" type="ORF">G3I43_30515</name>
</gene>
<evidence type="ECO:0000313" key="1">
    <source>
        <dbReference type="EMBL" id="NEB88465.1"/>
    </source>
</evidence>
<dbReference type="InterPro" id="IPR011335">
    <property type="entry name" value="Restrct_endonuc-II-like"/>
</dbReference>
<dbReference type="GO" id="GO:0009036">
    <property type="term" value="F:type II site-specific deoxyribonuclease activity"/>
    <property type="evidence" value="ECO:0007669"/>
    <property type="project" value="InterPro"/>
</dbReference>
<proteinExistence type="predicted"/>
<dbReference type="Gene3D" id="3.40.50.10010">
    <property type="entry name" value="Type-2 restriction enzyme NgoMIV"/>
    <property type="match status" value="2"/>
</dbReference>
<dbReference type="AlphaFoldDB" id="A0A6G3T0N0"/>
<protein>
    <recommendedName>
        <fullName evidence="2">Restriction endonuclease</fullName>
    </recommendedName>
</protein>
<dbReference type="InterPro" id="IPR015105">
    <property type="entry name" value="NgoMIV"/>
</dbReference>
<dbReference type="SUPFAM" id="SSF52980">
    <property type="entry name" value="Restriction endonuclease-like"/>
    <property type="match status" value="1"/>
</dbReference>
<dbReference type="GO" id="GO:0009307">
    <property type="term" value="P:DNA restriction-modification system"/>
    <property type="evidence" value="ECO:0007669"/>
    <property type="project" value="InterPro"/>
</dbReference>
<accession>A0A6G3T0N0</accession>
<name>A0A6G3T0N0_STRAQ</name>
<dbReference type="Pfam" id="PF09015">
    <property type="entry name" value="NgoMIV_restric"/>
    <property type="match status" value="2"/>
</dbReference>